<sequence length="574" mass="60281">MKADALPVAPQSPAAAAAPAAQRLSDLYRWAAGFVRPERAALGRVLLLSLLAVLAGLAQPLLTRTLIDDGILARDAGTVLATGGWMVALALAALAIGFTCRRIHVGASARILHGMREALFAHVLRLPPDYFARTRQGDLLARLEGDLGEVQRFAVDALLSAINSLLTLVGTVLLLALLSPKLALLLALLMAVNAAVLSWVRPRIEALSRQSRDAGVEVSSFLVEKVGAVRCIQTHVAESRELSRLGGLHATVRERLLAAQLWGYLGGAFPNLLLSLAVIGIFVVGSLSMLAGDPLTLGTLVAFATCVQRASAPLHALMGLYLQWQRVKVALGRVDELRAVPPPPEVAGDLLDGALPAGDLVVRDLACTHAGAPRAAFSGLNLTIPAGARVWLRGPSGSGKSTFIDLLQRLIEPSAGWVSLACIDLRGIDRAALRRHLVVVSQEAVLFTGTLADNIRYGRPDASEADVTAVARAAGVDDFAARLPDGLATRVGPRGASLSGGERQRVALARALLMKPAVLVIDEGTSSLDGALEARALAAVDALLPRTTRIVVSHRALDPAQFDQVIDFPPGAPA</sequence>
<evidence type="ECO:0000256" key="4">
    <source>
        <dbReference type="ARBA" id="ARBA00022741"/>
    </source>
</evidence>
<keyword evidence="5" id="KW-0067">ATP-binding</keyword>
<accession>F5RH24</accession>
<dbReference type="GO" id="GO:0015421">
    <property type="term" value="F:ABC-type oligopeptide transporter activity"/>
    <property type="evidence" value="ECO:0007669"/>
    <property type="project" value="TreeGrafter"/>
</dbReference>
<comment type="subcellular location">
    <subcellularLocation>
        <location evidence="1">Cell membrane</location>
        <topology evidence="1">Multi-pass membrane protein</topology>
    </subcellularLocation>
</comment>
<dbReference type="InterPro" id="IPR011527">
    <property type="entry name" value="ABC1_TM_dom"/>
</dbReference>
<keyword evidence="3 8" id="KW-0812">Transmembrane</keyword>
<dbReference type="SUPFAM" id="SSF90123">
    <property type="entry name" value="ABC transporter transmembrane region"/>
    <property type="match status" value="1"/>
</dbReference>
<dbReference type="PROSITE" id="PS50929">
    <property type="entry name" value="ABC_TM1F"/>
    <property type="match status" value="1"/>
</dbReference>
<evidence type="ECO:0000256" key="8">
    <source>
        <dbReference type="SAM" id="Phobius"/>
    </source>
</evidence>
<dbReference type="GO" id="GO:0005886">
    <property type="term" value="C:plasma membrane"/>
    <property type="evidence" value="ECO:0007669"/>
    <property type="project" value="UniProtKB-SubCell"/>
</dbReference>
<feature type="transmembrane region" description="Helical" evidence="8">
    <location>
        <begin position="79"/>
        <end position="100"/>
    </location>
</feature>
<evidence type="ECO:0000256" key="1">
    <source>
        <dbReference type="ARBA" id="ARBA00004651"/>
    </source>
</evidence>
<feature type="transmembrane region" description="Helical" evidence="8">
    <location>
        <begin position="45"/>
        <end position="67"/>
    </location>
</feature>
<keyword evidence="12" id="KW-1185">Reference proteome</keyword>
<dbReference type="eggNOG" id="COG1132">
    <property type="taxonomic scope" value="Bacteria"/>
</dbReference>
<dbReference type="Pfam" id="PF00005">
    <property type="entry name" value="ABC_tran"/>
    <property type="match status" value="1"/>
</dbReference>
<dbReference type="OrthoDB" id="8554730at2"/>
<dbReference type="STRING" id="1000565.METUNv1_03616"/>
<dbReference type="InterPro" id="IPR036640">
    <property type="entry name" value="ABC1_TM_sf"/>
</dbReference>
<feature type="transmembrane region" description="Helical" evidence="8">
    <location>
        <begin position="261"/>
        <end position="285"/>
    </location>
</feature>
<feature type="domain" description="ABC transporter" evidence="9">
    <location>
        <begin position="360"/>
        <end position="574"/>
    </location>
</feature>
<dbReference type="CDD" id="cd07346">
    <property type="entry name" value="ABC_6TM_exporters"/>
    <property type="match status" value="1"/>
</dbReference>
<comment type="caution">
    <text evidence="11">The sequence shown here is derived from an EMBL/GenBank/DDBJ whole genome shotgun (WGS) entry which is preliminary data.</text>
</comment>
<dbReference type="Pfam" id="PF00664">
    <property type="entry name" value="ABC_membrane"/>
    <property type="match status" value="1"/>
</dbReference>
<dbReference type="InterPro" id="IPR017871">
    <property type="entry name" value="ABC_transporter-like_CS"/>
</dbReference>
<dbReference type="Gene3D" id="3.40.50.300">
    <property type="entry name" value="P-loop containing nucleotide triphosphate hydrolases"/>
    <property type="match status" value="1"/>
</dbReference>
<keyword evidence="2" id="KW-1003">Cell membrane</keyword>
<dbReference type="Gene3D" id="1.20.1560.10">
    <property type="entry name" value="ABC transporter type 1, transmembrane domain"/>
    <property type="match status" value="1"/>
</dbReference>
<evidence type="ECO:0000259" key="10">
    <source>
        <dbReference type="PROSITE" id="PS50929"/>
    </source>
</evidence>
<dbReference type="GO" id="GO:0016887">
    <property type="term" value="F:ATP hydrolysis activity"/>
    <property type="evidence" value="ECO:0007669"/>
    <property type="project" value="InterPro"/>
</dbReference>
<dbReference type="PANTHER" id="PTHR43394">
    <property type="entry name" value="ATP-DEPENDENT PERMEASE MDL1, MITOCHONDRIAL"/>
    <property type="match status" value="1"/>
</dbReference>
<gene>
    <name evidence="11" type="ORF">METUNv1_03616</name>
</gene>
<dbReference type="InterPro" id="IPR039421">
    <property type="entry name" value="Type_1_exporter"/>
</dbReference>
<reference evidence="11 12" key="1">
    <citation type="journal article" date="2011" name="J. Bacteriol.">
        <title>Genome sequence of Methyloversatilis universalis FAM5T, a methylotrophic representative of the order Rhodocyclales.</title>
        <authorList>
            <person name="Kittichotirat W."/>
            <person name="Good N.M."/>
            <person name="Hall R."/>
            <person name="Bringel F."/>
            <person name="Lajus A."/>
            <person name="Medigue C."/>
            <person name="Smalley N.E."/>
            <person name="Beck D."/>
            <person name="Bumgarner R."/>
            <person name="Vuilleumier S."/>
            <person name="Kalyuzhnaya M.G."/>
        </authorList>
    </citation>
    <scope>NUCLEOTIDE SEQUENCE [LARGE SCALE GENOMIC DNA]</scope>
    <source>
        <strain evidence="12">ATCC BAA-1314 / JCM 13912 / FAM5</strain>
    </source>
</reference>
<evidence type="ECO:0000313" key="11">
    <source>
        <dbReference type="EMBL" id="EGK70228.1"/>
    </source>
</evidence>
<feature type="transmembrane region" description="Helical" evidence="8">
    <location>
        <begin position="157"/>
        <end position="176"/>
    </location>
</feature>
<dbReference type="InterPro" id="IPR003439">
    <property type="entry name" value="ABC_transporter-like_ATP-bd"/>
</dbReference>
<keyword evidence="4" id="KW-0547">Nucleotide-binding</keyword>
<dbReference type="PROSITE" id="PS50893">
    <property type="entry name" value="ABC_TRANSPORTER_2"/>
    <property type="match status" value="1"/>
</dbReference>
<dbReference type="RefSeq" id="WP_008064147.1">
    <property type="nucleotide sequence ID" value="NZ_AFHG01000058.1"/>
</dbReference>
<proteinExistence type="predicted"/>
<evidence type="ECO:0000313" key="12">
    <source>
        <dbReference type="Proteomes" id="UP000005019"/>
    </source>
</evidence>
<keyword evidence="7 8" id="KW-0472">Membrane</keyword>
<protein>
    <submittedName>
        <fullName evidence="11">ABC transporter, transmembrane region</fullName>
    </submittedName>
</protein>
<dbReference type="SUPFAM" id="SSF52540">
    <property type="entry name" value="P-loop containing nucleoside triphosphate hydrolases"/>
    <property type="match status" value="1"/>
</dbReference>
<dbReference type="GO" id="GO:0005524">
    <property type="term" value="F:ATP binding"/>
    <property type="evidence" value="ECO:0007669"/>
    <property type="project" value="UniProtKB-KW"/>
</dbReference>
<evidence type="ECO:0000256" key="6">
    <source>
        <dbReference type="ARBA" id="ARBA00022989"/>
    </source>
</evidence>
<dbReference type="SMART" id="SM00382">
    <property type="entry name" value="AAA"/>
    <property type="match status" value="1"/>
</dbReference>
<dbReference type="PANTHER" id="PTHR43394:SF1">
    <property type="entry name" value="ATP-BINDING CASSETTE SUB-FAMILY B MEMBER 10, MITOCHONDRIAL"/>
    <property type="match status" value="1"/>
</dbReference>
<evidence type="ECO:0000256" key="7">
    <source>
        <dbReference type="ARBA" id="ARBA00023136"/>
    </source>
</evidence>
<dbReference type="Proteomes" id="UP000005019">
    <property type="component" value="Unassembled WGS sequence"/>
</dbReference>
<dbReference type="InterPro" id="IPR003593">
    <property type="entry name" value="AAA+_ATPase"/>
</dbReference>
<feature type="domain" description="ABC transmembrane type-1" evidence="10">
    <location>
        <begin position="45"/>
        <end position="326"/>
    </location>
</feature>
<evidence type="ECO:0000256" key="5">
    <source>
        <dbReference type="ARBA" id="ARBA00022840"/>
    </source>
</evidence>
<dbReference type="EMBL" id="AFHG01000058">
    <property type="protein sequence ID" value="EGK70228.1"/>
    <property type="molecule type" value="Genomic_DNA"/>
</dbReference>
<organism evidence="11 12">
    <name type="scientific">Methyloversatilis universalis (strain ATCC BAA-1314 / DSM 25237 / JCM 13912 / CCUG 52030 / FAM5)</name>
    <dbReference type="NCBI Taxonomy" id="1000565"/>
    <lineage>
        <taxon>Bacteria</taxon>
        <taxon>Pseudomonadati</taxon>
        <taxon>Pseudomonadota</taxon>
        <taxon>Betaproteobacteria</taxon>
        <taxon>Nitrosomonadales</taxon>
        <taxon>Sterolibacteriaceae</taxon>
        <taxon>Methyloversatilis</taxon>
    </lineage>
</organism>
<keyword evidence="6 8" id="KW-1133">Transmembrane helix</keyword>
<feature type="transmembrane region" description="Helical" evidence="8">
    <location>
        <begin position="182"/>
        <end position="200"/>
    </location>
</feature>
<dbReference type="PROSITE" id="PS00211">
    <property type="entry name" value="ABC_TRANSPORTER_1"/>
    <property type="match status" value="1"/>
</dbReference>
<dbReference type="AlphaFoldDB" id="F5RH24"/>
<evidence type="ECO:0000256" key="3">
    <source>
        <dbReference type="ARBA" id="ARBA00022692"/>
    </source>
</evidence>
<name>F5RH24_METUF</name>
<evidence type="ECO:0000259" key="9">
    <source>
        <dbReference type="PROSITE" id="PS50893"/>
    </source>
</evidence>
<evidence type="ECO:0000256" key="2">
    <source>
        <dbReference type="ARBA" id="ARBA00022475"/>
    </source>
</evidence>
<dbReference type="InterPro" id="IPR027417">
    <property type="entry name" value="P-loop_NTPase"/>
</dbReference>